<feature type="region of interest" description="Disordered" evidence="1">
    <location>
        <begin position="43"/>
        <end position="100"/>
    </location>
</feature>
<dbReference type="EMBL" id="CAJNNV010024445">
    <property type="protein sequence ID" value="CAE8609912.1"/>
    <property type="molecule type" value="Genomic_DNA"/>
</dbReference>
<feature type="compositionally biased region" description="Basic and acidic residues" evidence="1">
    <location>
        <begin position="151"/>
        <end position="178"/>
    </location>
</feature>
<sequence>MGCGAAAGTRVFEIPPSAICINNKSHQSCVLQRGIRTRTLPKTKASNSLHAPGLQQQEQQPQLQTRLPTKPSDGSMWVESDQGNDQPEDSNHPGSLGNNNVCVSQYGIQRRTVTKGKTFNSLYDSGLQQQPQAQQQLRLHTRPREGSVLMEADHGDHSPEDLNHPGSLRTEDETTHQHDIRRRTMPKGKSFNSLQTSGLHQQEQHNRQVSLVESLNDDLDHGQVPFSEEHLLQFGSFAAHYNRSDFPSGYQPPSNGISHHGWLHRFDHWLNSSTEHPAALEERVAHLRLLRAMSNLSSPAV</sequence>
<dbReference type="AlphaFoldDB" id="A0A813F6N4"/>
<proteinExistence type="predicted"/>
<protein>
    <submittedName>
        <fullName evidence="2">Uncharacterized protein</fullName>
    </submittedName>
</protein>
<feature type="compositionally biased region" description="Low complexity" evidence="1">
    <location>
        <begin position="54"/>
        <end position="64"/>
    </location>
</feature>
<evidence type="ECO:0000256" key="1">
    <source>
        <dbReference type="SAM" id="MobiDB-lite"/>
    </source>
</evidence>
<keyword evidence="4" id="KW-1185">Reference proteome</keyword>
<reference evidence="2" key="1">
    <citation type="submission" date="2021-02" db="EMBL/GenBank/DDBJ databases">
        <authorList>
            <person name="Dougan E. K."/>
            <person name="Rhodes N."/>
            <person name="Thang M."/>
            <person name="Chan C."/>
        </authorList>
    </citation>
    <scope>NUCLEOTIDE SEQUENCE</scope>
</reference>
<evidence type="ECO:0000313" key="4">
    <source>
        <dbReference type="Proteomes" id="UP000654075"/>
    </source>
</evidence>
<evidence type="ECO:0000313" key="3">
    <source>
        <dbReference type="EMBL" id="CAE8648019.1"/>
    </source>
</evidence>
<dbReference type="Proteomes" id="UP000626109">
    <property type="component" value="Unassembled WGS sequence"/>
</dbReference>
<name>A0A813F6N4_POLGL</name>
<dbReference type="Proteomes" id="UP000654075">
    <property type="component" value="Unassembled WGS sequence"/>
</dbReference>
<accession>A0A813F6N4</accession>
<comment type="caution">
    <text evidence="2">The sequence shown here is derived from an EMBL/GenBank/DDBJ whole genome shotgun (WGS) entry which is preliminary data.</text>
</comment>
<dbReference type="EMBL" id="CAJNNW010006116">
    <property type="protein sequence ID" value="CAE8648019.1"/>
    <property type="molecule type" value="Genomic_DNA"/>
</dbReference>
<feature type="compositionally biased region" description="Polar residues" evidence="1">
    <location>
        <begin position="190"/>
        <end position="207"/>
    </location>
</feature>
<feature type="region of interest" description="Disordered" evidence="1">
    <location>
        <begin position="150"/>
        <end position="207"/>
    </location>
</feature>
<evidence type="ECO:0000313" key="2">
    <source>
        <dbReference type="EMBL" id="CAE8609912.1"/>
    </source>
</evidence>
<gene>
    <name evidence="2" type="ORF">PGLA1383_LOCUS27739</name>
    <name evidence="3" type="ORF">PGLA2088_LOCUS6191</name>
</gene>
<organism evidence="2 4">
    <name type="scientific">Polarella glacialis</name>
    <name type="common">Dinoflagellate</name>
    <dbReference type="NCBI Taxonomy" id="89957"/>
    <lineage>
        <taxon>Eukaryota</taxon>
        <taxon>Sar</taxon>
        <taxon>Alveolata</taxon>
        <taxon>Dinophyceae</taxon>
        <taxon>Suessiales</taxon>
        <taxon>Suessiaceae</taxon>
        <taxon>Polarella</taxon>
    </lineage>
</organism>